<proteinExistence type="predicted"/>
<dbReference type="Proteomes" id="UP001244443">
    <property type="component" value="Chromosome"/>
</dbReference>
<dbReference type="EMBL" id="CP129970">
    <property type="protein sequence ID" value="WKK84541.2"/>
    <property type="molecule type" value="Genomic_DNA"/>
</dbReference>
<gene>
    <name evidence="2" type="ORF">QYS47_32505</name>
    <name evidence="1" type="ORF">QYS48_20665</name>
</gene>
<dbReference type="Proteomes" id="UP001232019">
    <property type="component" value="Chromosome"/>
</dbReference>
<dbReference type="PROSITE" id="PS51257">
    <property type="entry name" value="PROKAR_LIPOPROTEIN"/>
    <property type="match status" value="1"/>
</dbReference>
<name>A0AA49GDY0_9BACT</name>
<protein>
    <submittedName>
        <fullName evidence="1">Uncharacterized protein</fullName>
    </submittedName>
</protein>
<dbReference type="AlphaFoldDB" id="A0AA49GDY0"/>
<keyword evidence="3" id="KW-1185">Reference proteome</keyword>
<reference evidence="1 3" key="1">
    <citation type="submission" date="2023-08" db="EMBL/GenBank/DDBJ databases">
        <title>Comparative genomics and taxonomic characterization of three novel marine species of genus Marivirga.</title>
        <authorList>
            <person name="Muhammad N."/>
            <person name="Kim S.-G."/>
        </authorList>
    </citation>
    <scope>NUCLEOTIDE SEQUENCE [LARGE SCALE GENOMIC DNA]</scope>
    <source>
        <strain evidence="1 3">ABR2-2</strain>
        <strain evidence="2">BKB1-2</strain>
    </source>
</reference>
<sequence>MRNILVLILLSITAVSCLPEEPNFESFRKVEVERLLSNYDSKRWVLNSRSTNNEQLNLTNCETPRQLIFRYTSSGNDKDSLLYINPSNECTSTNDTLKGYWYVPATLKAETPTDTVVFVWNEIDTGYFKLNSINPEEFEISSFFKEDSLYENFIHFPLTQDEEENSDQ</sequence>
<organism evidence="1 3">
    <name type="scientific">Marivirga arenosa</name>
    <dbReference type="NCBI Taxonomy" id="3059076"/>
    <lineage>
        <taxon>Bacteria</taxon>
        <taxon>Pseudomonadati</taxon>
        <taxon>Bacteroidota</taxon>
        <taxon>Cytophagia</taxon>
        <taxon>Cytophagales</taxon>
        <taxon>Marivirgaceae</taxon>
        <taxon>Marivirga</taxon>
    </lineage>
</organism>
<evidence type="ECO:0000313" key="2">
    <source>
        <dbReference type="EMBL" id="WNB16986.1"/>
    </source>
</evidence>
<accession>A0AA49GDY0</accession>
<evidence type="ECO:0000313" key="3">
    <source>
        <dbReference type="Proteomes" id="UP001244443"/>
    </source>
</evidence>
<dbReference type="EMBL" id="CP129968">
    <property type="protein sequence ID" value="WNB16986.1"/>
    <property type="molecule type" value="Genomic_DNA"/>
</dbReference>
<dbReference type="KEGG" id="marp:QYS47_32505"/>
<accession>A0AA51X3K9</accession>
<evidence type="ECO:0000313" key="1">
    <source>
        <dbReference type="EMBL" id="WKK84541.2"/>
    </source>
</evidence>
<dbReference type="RefSeq" id="WP_308356578.1">
    <property type="nucleotide sequence ID" value="NZ_CP129968.2"/>
</dbReference>